<dbReference type="Proteomes" id="UP000297229">
    <property type="component" value="Unassembled WGS sequence"/>
</dbReference>
<evidence type="ECO:0000256" key="2">
    <source>
        <dbReference type="SAM" id="SignalP"/>
    </source>
</evidence>
<comment type="caution">
    <text evidence="3">The sequence shown here is derived from an EMBL/GenBank/DDBJ whole genome shotgun (WGS) entry which is preliminary data.</text>
</comment>
<feature type="region of interest" description="Disordered" evidence="1">
    <location>
        <begin position="25"/>
        <end position="47"/>
    </location>
</feature>
<proteinExistence type="predicted"/>
<dbReference type="AlphaFoldDB" id="A0A4Z1JTH3"/>
<evidence type="ECO:0000313" key="3">
    <source>
        <dbReference type="EMBL" id="TGO76898.1"/>
    </source>
</evidence>
<name>A0A4Z1JTH3_9HELO</name>
<gene>
    <name evidence="3" type="ORF">BELL_0132g00150</name>
</gene>
<evidence type="ECO:0000313" key="4">
    <source>
        <dbReference type="Proteomes" id="UP000297229"/>
    </source>
</evidence>
<accession>A0A4Z1JTH3</accession>
<evidence type="ECO:0000256" key="1">
    <source>
        <dbReference type="SAM" id="MobiDB-lite"/>
    </source>
</evidence>
<sequence>MIFSRIHILIISQLFLILTLITSASAKGGKPKPKPKPKPKGGKDNPIKSCVYQIPDDFANDPVATASKYTVTVTSGTTVSTPVYDGCCFLENPPKECPPEKCEGACTVTPEDGKKSSAQRGVENSERVWESGFLAAVMFSLL</sequence>
<keyword evidence="2" id="KW-0732">Signal</keyword>
<feature type="signal peptide" evidence="2">
    <location>
        <begin position="1"/>
        <end position="26"/>
    </location>
</feature>
<organism evidence="3 4">
    <name type="scientific">Botrytis elliptica</name>
    <dbReference type="NCBI Taxonomy" id="278938"/>
    <lineage>
        <taxon>Eukaryota</taxon>
        <taxon>Fungi</taxon>
        <taxon>Dikarya</taxon>
        <taxon>Ascomycota</taxon>
        <taxon>Pezizomycotina</taxon>
        <taxon>Leotiomycetes</taxon>
        <taxon>Helotiales</taxon>
        <taxon>Sclerotiniaceae</taxon>
        <taxon>Botrytis</taxon>
    </lineage>
</organism>
<dbReference type="EMBL" id="PQXM01000131">
    <property type="protein sequence ID" value="TGO76898.1"/>
    <property type="molecule type" value="Genomic_DNA"/>
</dbReference>
<reference evidence="3 4" key="1">
    <citation type="submission" date="2017-12" db="EMBL/GenBank/DDBJ databases">
        <title>Comparative genomics of Botrytis spp.</title>
        <authorList>
            <person name="Valero-Jimenez C.A."/>
            <person name="Tapia P."/>
            <person name="Veloso J."/>
            <person name="Silva-Moreno E."/>
            <person name="Staats M."/>
            <person name="Valdes J.H."/>
            <person name="Van Kan J.A.L."/>
        </authorList>
    </citation>
    <scope>NUCLEOTIDE SEQUENCE [LARGE SCALE GENOMIC DNA]</scope>
    <source>
        <strain evidence="3 4">Be9601</strain>
    </source>
</reference>
<dbReference type="OrthoDB" id="3552265at2759"/>
<keyword evidence="4" id="KW-1185">Reference proteome</keyword>
<feature type="compositionally biased region" description="Basic residues" evidence="1">
    <location>
        <begin position="29"/>
        <end position="40"/>
    </location>
</feature>
<protein>
    <submittedName>
        <fullName evidence="3">Uncharacterized protein</fullName>
    </submittedName>
</protein>
<feature type="chain" id="PRO_5021412563" evidence="2">
    <location>
        <begin position="27"/>
        <end position="142"/>
    </location>
</feature>